<dbReference type="InterPro" id="IPR058763">
    <property type="entry name" value="RRM_RDR1/2-like"/>
</dbReference>
<comment type="catalytic activity">
    <reaction evidence="7 8">
        <text>RNA(n) + a ribonucleoside 5'-triphosphate = RNA(n+1) + diphosphate</text>
        <dbReference type="Rhea" id="RHEA:21248"/>
        <dbReference type="Rhea" id="RHEA-COMP:14527"/>
        <dbReference type="Rhea" id="RHEA-COMP:17342"/>
        <dbReference type="ChEBI" id="CHEBI:33019"/>
        <dbReference type="ChEBI" id="CHEBI:61557"/>
        <dbReference type="ChEBI" id="CHEBI:140395"/>
        <dbReference type="EC" id="2.7.7.48"/>
    </reaction>
</comment>
<dbReference type="Pfam" id="PF26253">
    <property type="entry name" value="RdRP_head"/>
    <property type="match status" value="1"/>
</dbReference>
<keyword evidence="2 8" id="KW-0696">RNA-directed RNA polymerase</keyword>
<keyword evidence="4 8" id="KW-0548">Nucleotidyltransferase</keyword>
<dbReference type="Pfam" id="PF05183">
    <property type="entry name" value="RdRP"/>
    <property type="match status" value="1"/>
</dbReference>
<dbReference type="InterPro" id="IPR058751">
    <property type="entry name" value="RDRP_helical"/>
</dbReference>
<dbReference type="GO" id="GO:0030422">
    <property type="term" value="P:siRNA processing"/>
    <property type="evidence" value="ECO:0007669"/>
    <property type="project" value="TreeGrafter"/>
</dbReference>
<dbReference type="GO" id="GO:0003968">
    <property type="term" value="F:RNA-directed RNA polymerase activity"/>
    <property type="evidence" value="ECO:0007669"/>
    <property type="project" value="UniProtKB-KW"/>
</dbReference>
<dbReference type="Pfam" id="PF24823">
    <property type="entry name" value="PH_RDR2"/>
    <property type="match status" value="1"/>
</dbReference>
<dbReference type="PANTHER" id="PTHR23079">
    <property type="entry name" value="RNA-DEPENDENT RNA POLYMERASE"/>
    <property type="match status" value="1"/>
</dbReference>
<dbReference type="Gene3D" id="3.30.70.330">
    <property type="match status" value="1"/>
</dbReference>
<reference evidence="14 15" key="1">
    <citation type="submission" date="2017-09" db="EMBL/GenBank/DDBJ databases">
        <title>WGS assembly of Aquilegia coerulea Goldsmith.</title>
        <authorList>
            <person name="Hodges S."/>
            <person name="Kramer E."/>
            <person name="Nordborg M."/>
            <person name="Tomkins J."/>
            <person name="Borevitz J."/>
            <person name="Derieg N."/>
            <person name="Yan J."/>
            <person name="Mihaltcheva S."/>
            <person name="Hayes R.D."/>
            <person name="Rokhsar D."/>
        </authorList>
    </citation>
    <scope>NUCLEOTIDE SEQUENCE [LARGE SCALE GENOMIC DNA]</scope>
    <source>
        <strain evidence="15">cv. Goldsmith</strain>
    </source>
</reference>
<dbReference type="SUPFAM" id="SSF54928">
    <property type="entry name" value="RNA-binding domain, RBD"/>
    <property type="match status" value="1"/>
</dbReference>
<feature type="domain" description="RDR1/2-like PH-like" evidence="10">
    <location>
        <begin position="108"/>
        <end position="257"/>
    </location>
</feature>
<dbReference type="AlphaFoldDB" id="A0A2G5F2B5"/>
<dbReference type="FunCoup" id="A0A2G5F2B5">
    <property type="interactions" value="310"/>
</dbReference>
<keyword evidence="15" id="KW-1185">Reference proteome</keyword>
<dbReference type="PANTHER" id="PTHR23079:SF5">
    <property type="entry name" value="RNA-DEPENDENT RNA POLYMERASE 2"/>
    <property type="match status" value="1"/>
</dbReference>
<dbReference type="InterPro" id="IPR057596">
    <property type="entry name" value="RDRP_core"/>
</dbReference>
<evidence type="ECO:0000256" key="5">
    <source>
        <dbReference type="ARBA" id="ARBA00022884"/>
    </source>
</evidence>
<dbReference type="InterPro" id="IPR057590">
    <property type="entry name" value="PH_RDR1/2-like"/>
</dbReference>
<evidence type="ECO:0000313" key="15">
    <source>
        <dbReference type="Proteomes" id="UP000230069"/>
    </source>
</evidence>
<keyword evidence="5 8" id="KW-0694">RNA-binding</keyword>
<feature type="domain" description="RDR1/2-like RRM" evidence="11">
    <location>
        <begin position="8"/>
        <end position="90"/>
    </location>
</feature>
<dbReference type="EMBL" id="KZ305019">
    <property type="protein sequence ID" value="PIA62131.1"/>
    <property type="molecule type" value="Genomic_DNA"/>
</dbReference>
<evidence type="ECO:0000256" key="2">
    <source>
        <dbReference type="ARBA" id="ARBA00022484"/>
    </source>
</evidence>
<feature type="domain" description="RDRP core" evidence="9">
    <location>
        <begin position="377"/>
        <end position="949"/>
    </location>
</feature>
<protein>
    <recommendedName>
        <fullName evidence="8">RNA-dependent RNA polymerase</fullName>
        <ecNumber evidence="8">2.7.7.48</ecNumber>
    </recommendedName>
</protein>
<evidence type="ECO:0000259" key="9">
    <source>
        <dbReference type="Pfam" id="PF05183"/>
    </source>
</evidence>
<dbReference type="GO" id="GO:0003723">
    <property type="term" value="F:RNA binding"/>
    <property type="evidence" value="ECO:0007669"/>
    <property type="project" value="UniProtKB-KW"/>
</dbReference>
<gene>
    <name evidence="14" type="ORF">AQUCO_00200258v1</name>
</gene>
<dbReference type="Pfam" id="PF26250">
    <property type="entry name" value="RRM_RdRP1_2"/>
    <property type="match status" value="1"/>
</dbReference>
<dbReference type="InterPro" id="IPR035979">
    <property type="entry name" value="RBD_domain_sf"/>
</dbReference>
<organism evidence="14 15">
    <name type="scientific">Aquilegia coerulea</name>
    <name type="common">Rocky mountain columbine</name>
    <dbReference type="NCBI Taxonomy" id="218851"/>
    <lineage>
        <taxon>Eukaryota</taxon>
        <taxon>Viridiplantae</taxon>
        <taxon>Streptophyta</taxon>
        <taxon>Embryophyta</taxon>
        <taxon>Tracheophyta</taxon>
        <taxon>Spermatophyta</taxon>
        <taxon>Magnoliopsida</taxon>
        <taxon>Ranunculales</taxon>
        <taxon>Ranunculaceae</taxon>
        <taxon>Thalictroideae</taxon>
        <taxon>Aquilegia</taxon>
    </lineage>
</organism>
<keyword evidence="6 8" id="KW-0943">RNA-mediated gene silencing</keyword>
<comment type="function">
    <text evidence="8">Probably involved in the RNA silencing pathway and required for the generation of small interfering RNAs (siRNAs).</text>
</comment>
<proteinExistence type="inferred from homology"/>
<evidence type="ECO:0000259" key="12">
    <source>
        <dbReference type="Pfam" id="PF26252"/>
    </source>
</evidence>
<feature type="domain" description="RDRP helical" evidence="12">
    <location>
        <begin position="275"/>
        <end position="358"/>
    </location>
</feature>
<dbReference type="Proteomes" id="UP000230069">
    <property type="component" value="Unassembled WGS sequence"/>
</dbReference>
<dbReference type="OrthoDB" id="6513042at2759"/>
<evidence type="ECO:0000256" key="1">
    <source>
        <dbReference type="ARBA" id="ARBA00005762"/>
    </source>
</evidence>
<evidence type="ECO:0000259" key="13">
    <source>
        <dbReference type="Pfam" id="PF26253"/>
    </source>
</evidence>
<feature type="domain" description="RDRP C-terminal head" evidence="13">
    <location>
        <begin position="971"/>
        <end position="1109"/>
    </location>
</feature>
<sequence length="1111" mass="126476">MAVKKRTTVRVLNIPLTAIAKELFDFFETLLGKDTVFAIEIFSEHKNWKSKGKGRVQFESLDQVDRVNLLSEQRKLVFQNTQLEILSSLNDIVVRPNDVCNRSMIGDLHVGYLSKEDSLNVIETWENVKVEVLPERKRVEFRVFVSGETYKLEIQFDDISTTSGWILEGEETNAVLLQLRYAPKIYQKICGPGLASKFSVDRYHIYKENFEFLWVRTTEFSMSKSIGQSSSFCWKLGNGMQASEVLASFPHCQGQSGFLSLVKLKHFSISSVVVPLIKCPSELNYEIIFQLNALVQSQKISLASINNDLITKLNSLSLDSAIMILQKMHMLTSTCYEPIYFVQSQIDHSGKNPKHLLSSSKRRLVEQNLMSCHRVLITPTKVYFIGPEVETANHVVKHYAEYASDFLRVTFVEEDLSRLQADAVSITIQHGLFSDPYRTSIYDRILSILRDGIKIGSKRFEFLAFSASQLRSSSVWMFASNDAVKADDIRDWMGCFEEIHNVSKCAARMGQLFSSSQQTVIVEKKDVHNIPDIEVTTDGITYCFSDGIGKISKSFANQVAQKCGYDPTPSAFQIRYGGYKGVIAVDRKSFRKLSLRPSMQKFDSENRMLNVAGYSKSNPSYLNREIISLLSTLGIEDEKFEAMLHQQICVLHKMLSNKEAARTVLAGMDAKTVILDKMLLLGYDPSREPYLHLMLKAHRDYQLSDIRSKCRLFVPKGRVLMGCLDETGTLSYGQVFVRVTMTSAELQSGDQTFFQKEDDKTAVVVGKVVVTKNPCLHPGDIRVLEAVYDRKLESCDCLVFPQKGERPHPNECSGGDLDGDLFFVSWDDNLIPTRTDTPMDYIARRPRILDHVVTLEEIQKFFVDYMISDNLGMIATAHLIHADREPEKARSPKCLQLATLHSMAVDFAKNGAPAEMPSALRPYEYPDFMEKEDKPTYESPGILGKLYRATMASTNNQNPDFILSEEIAKAAYDPELEVNGFEDLLETAQSCKTLYIEKLSFLMNYFGADSEDEILTGNLRNRPMYLEHDRRKSKETKEKILEHAECLKKEAREWFNTSCEEHEYTKMASAWYHVTYHPTYIQDSAMVFGFPWIVGDILLNIKSGRHQVQNI</sequence>
<dbReference type="InterPro" id="IPR007855">
    <property type="entry name" value="RDRP"/>
</dbReference>
<accession>A0A2G5F2B5</accession>
<dbReference type="InterPro" id="IPR012677">
    <property type="entry name" value="Nucleotide-bd_a/b_plait_sf"/>
</dbReference>
<evidence type="ECO:0000256" key="4">
    <source>
        <dbReference type="ARBA" id="ARBA00022695"/>
    </source>
</evidence>
<evidence type="ECO:0000256" key="3">
    <source>
        <dbReference type="ARBA" id="ARBA00022679"/>
    </source>
</evidence>
<evidence type="ECO:0000256" key="8">
    <source>
        <dbReference type="RuleBase" id="RU363098"/>
    </source>
</evidence>
<keyword evidence="3 8" id="KW-0808">Transferase</keyword>
<evidence type="ECO:0000259" key="11">
    <source>
        <dbReference type="Pfam" id="PF26250"/>
    </source>
</evidence>
<dbReference type="GO" id="GO:0031380">
    <property type="term" value="C:nuclear RNA-directed RNA polymerase complex"/>
    <property type="evidence" value="ECO:0007669"/>
    <property type="project" value="TreeGrafter"/>
</dbReference>
<dbReference type="InParanoid" id="A0A2G5F2B5"/>
<name>A0A2G5F2B5_AQUCA</name>
<dbReference type="InterPro" id="IPR058752">
    <property type="entry name" value="RDRP_C_head"/>
</dbReference>
<evidence type="ECO:0000313" key="14">
    <source>
        <dbReference type="EMBL" id="PIA62131.1"/>
    </source>
</evidence>
<evidence type="ECO:0000256" key="7">
    <source>
        <dbReference type="ARBA" id="ARBA00048744"/>
    </source>
</evidence>
<dbReference type="EC" id="2.7.7.48" evidence="8"/>
<comment type="similarity">
    <text evidence="1 8">Belongs to the RdRP family.</text>
</comment>
<dbReference type="STRING" id="218851.A0A2G5F2B5"/>
<evidence type="ECO:0000256" key="6">
    <source>
        <dbReference type="ARBA" id="ARBA00023158"/>
    </source>
</evidence>
<dbReference type="Pfam" id="PF26252">
    <property type="entry name" value="RdRP_helical"/>
    <property type="match status" value="1"/>
</dbReference>
<evidence type="ECO:0000259" key="10">
    <source>
        <dbReference type="Pfam" id="PF24823"/>
    </source>
</evidence>